<feature type="non-terminal residue" evidence="2">
    <location>
        <position position="50"/>
    </location>
</feature>
<proteinExistence type="predicted"/>
<reference evidence="2" key="1">
    <citation type="journal article" date="2010" name="Mol. Biol. Evol.">
        <title>Intragenic recombination events and evidence for hybrid speciation in Nicotiana (solanaceae).</title>
        <authorList>
            <person name="Kelly L.J."/>
            <person name="Letich A.R."/>
            <person name="Clarkson J.J."/>
            <person name="Hunter R.B."/>
            <person name="Knapp S."/>
            <person name="Chase M.W."/>
        </authorList>
    </citation>
    <scope>NUCLEOTIDE SEQUENCE</scope>
</reference>
<feature type="non-terminal residue" evidence="2">
    <location>
        <position position="1"/>
    </location>
</feature>
<evidence type="ECO:0000256" key="1">
    <source>
        <dbReference type="SAM" id="MobiDB-lite"/>
    </source>
</evidence>
<evidence type="ECO:0000313" key="2">
    <source>
        <dbReference type="EMBL" id="CBH29479.1"/>
    </source>
</evidence>
<feature type="compositionally biased region" description="Polar residues" evidence="1">
    <location>
        <begin position="30"/>
        <end position="43"/>
    </location>
</feature>
<dbReference type="EMBL" id="FN561947">
    <property type="protein sequence ID" value="CBH29479.1"/>
    <property type="molecule type" value="Genomic_DNA"/>
</dbReference>
<dbReference type="AlphaFoldDB" id="D4I670"/>
<feature type="region of interest" description="Disordered" evidence="1">
    <location>
        <begin position="27"/>
        <end position="50"/>
    </location>
</feature>
<sequence length="50" mass="5834">MMLEDALENGLTSIRNKQNEFLRMMRKKTQSMGEEQDQLNCQLAATRDSK</sequence>
<protein>
    <submittedName>
        <fullName evidence="2">Globosa protein</fullName>
    </submittedName>
</protein>
<organism evidence="2">
    <name type="scientific">Nicotiana otophora</name>
    <name type="common">Tobacco</name>
    <dbReference type="NCBI Taxonomy" id="4091"/>
    <lineage>
        <taxon>Eukaryota</taxon>
        <taxon>Viridiplantae</taxon>
        <taxon>Streptophyta</taxon>
        <taxon>Embryophyta</taxon>
        <taxon>Tracheophyta</taxon>
        <taxon>Spermatophyta</taxon>
        <taxon>Magnoliopsida</taxon>
        <taxon>eudicotyledons</taxon>
        <taxon>Gunneridae</taxon>
        <taxon>Pentapetalae</taxon>
        <taxon>asterids</taxon>
        <taxon>lamiids</taxon>
        <taxon>Solanales</taxon>
        <taxon>Solanaceae</taxon>
        <taxon>Nicotianoideae</taxon>
        <taxon>Nicotianeae</taxon>
        <taxon>Nicotiana</taxon>
    </lineage>
</organism>
<accession>D4I670</accession>
<gene>
    <name evidence="2" type="primary">glo</name>
</gene>
<name>D4I670_NICOT</name>